<dbReference type="InterPro" id="IPR001867">
    <property type="entry name" value="OmpR/PhoB-type_DNA-bd"/>
</dbReference>
<dbReference type="SUPFAM" id="SSF46894">
    <property type="entry name" value="C-terminal effector domain of the bipartite response regulators"/>
    <property type="match status" value="1"/>
</dbReference>
<feature type="DNA-binding region" description="OmpR/PhoB-type" evidence="7">
    <location>
        <begin position="126"/>
        <end position="223"/>
    </location>
</feature>
<dbReference type="InterPro" id="IPR036388">
    <property type="entry name" value="WH-like_DNA-bd_sf"/>
</dbReference>
<evidence type="ECO:0000259" key="8">
    <source>
        <dbReference type="PROSITE" id="PS50110"/>
    </source>
</evidence>
<evidence type="ECO:0000256" key="2">
    <source>
        <dbReference type="ARBA" id="ARBA00023012"/>
    </source>
</evidence>
<evidence type="ECO:0000259" key="9">
    <source>
        <dbReference type="PROSITE" id="PS51755"/>
    </source>
</evidence>
<evidence type="ECO:0000256" key="3">
    <source>
        <dbReference type="ARBA" id="ARBA00023015"/>
    </source>
</evidence>
<dbReference type="SMART" id="SM00862">
    <property type="entry name" value="Trans_reg_C"/>
    <property type="match status" value="1"/>
</dbReference>
<evidence type="ECO:0000256" key="4">
    <source>
        <dbReference type="ARBA" id="ARBA00023125"/>
    </source>
</evidence>
<keyword evidence="2" id="KW-0902">Two-component regulatory system</keyword>
<feature type="domain" description="Response regulatory" evidence="8">
    <location>
        <begin position="3"/>
        <end position="117"/>
    </location>
</feature>
<dbReference type="PROSITE" id="PS50110">
    <property type="entry name" value="RESPONSE_REGULATORY"/>
    <property type="match status" value="1"/>
</dbReference>
<keyword evidence="4 7" id="KW-0238">DNA-binding</keyword>
<evidence type="ECO:0000256" key="5">
    <source>
        <dbReference type="ARBA" id="ARBA00023163"/>
    </source>
</evidence>
<dbReference type="InterPro" id="IPR039420">
    <property type="entry name" value="WalR-like"/>
</dbReference>
<feature type="modified residue" description="4-aspartylphosphate" evidence="6">
    <location>
        <position position="52"/>
    </location>
</feature>
<name>A0ABT5P1E3_9PSED</name>
<comment type="caution">
    <text evidence="10">The sequence shown here is derived from an EMBL/GenBank/DDBJ whole genome shotgun (WGS) entry which is preliminary data.</text>
</comment>
<keyword evidence="1 6" id="KW-0597">Phosphoprotein</keyword>
<dbReference type="PROSITE" id="PS51755">
    <property type="entry name" value="OMPR_PHOB"/>
    <property type="match status" value="1"/>
</dbReference>
<dbReference type="SMART" id="SM00448">
    <property type="entry name" value="REC"/>
    <property type="match status" value="1"/>
</dbReference>
<dbReference type="Gene3D" id="3.40.50.2300">
    <property type="match status" value="1"/>
</dbReference>
<dbReference type="Gene3D" id="6.10.250.690">
    <property type="match status" value="1"/>
</dbReference>
<protein>
    <submittedName>
        <fullName evidence="10">Response regulator transcription factor</fullName>
    </submittedName>
</protein>
<dbReference type="RefSeq" id="WP_273891017.1">
    <property type="nucleotide sequence ID" value="NZ_JAMDGP010000005.1"/>
</dbReference>
<dbReference type="Pfam" id="PF00486">
    <property type="entry name" value="Trans_reg_C"/>
    <property type="match status" value="1"/>
</dbReference>
<accession>A0ABT5P1E3</accession>
<keyword evidence="11" id="KW-1185">Reference proteome</keyword>
<organism evidence="10 11">
    <name type="scientific">Pseudomonas rubra</name>
    <dbReference type="NCBI Taxonomy" id="2942627"/>
    <lineage>
        <taxon>Bacteria</taxon>
        <taxon>Pseudomonadati</taxon>
        <taxon>Pseudomonadota</taxon>
        <taxon>Gammaproteobacteria</taxon>
        <taxon>Pseudomonadales</taxon>
        <taxon>Pseudomonadaceae</taxon>
        <taxon>Pseudomonas</taxon>
    </lineage>
</organism>
<dbReference type="SUPFAM" id="SSF52172">
    <property type="entry name" value="CheY-like"/>
    <property type="match status" value="1"/>
</dbReference>
<evidence type="ECO:0000313" key="10">
    <source>
        <dbReference type="EMBL" id="MDD1012088.1"/>
    </source>
</evidence>
<dbReference type="PANTHER" id="PTHR48111:SF22">
    <property type="entry name" value="REGULATOR OF RPOS"/>
    <property type="match status" value="1"/>
</dbReference>
<dbReference type="InterPro" id="IPR001789">
    <property type="entry name" value="Sig_transdc_resp-reg_receiver"/>
</dbReference>
<keyword evidence="3" id="KW-0805">Transcription regulation</keyword>
<evidence type="ECO:0000256" key="7">
    <source>
        <dbReference type="PROSITE-ProRule" id="PRU01091"/>
    </source>
</evidence>
<keyword evidence="5" id="KW-0804">Transcription</keyword>
<evidence type="ECO:0000256" key="1">
    <source>
        <dbReference type="ARBA" id="ARBA00022553"/>
    </source>
</evidence>
<dbReference type="InterPro" id="IPR011006">
    <property type="entry name" value="CheY-like_superfamily"/>
</dbReference>
<reference evidence="10 11" key="1">
    <citation type="submission" date="2022-05" db="EMBL/GenBank/DDBJ databases">
        <title>Novel Pseudomonas spp. Isolated from a Rainbow Trout Aquaculture Facility.</title>
        <authorList>
            <person name="Testerman T."/>
            <person name="Graf J."/>
        </authorList>
    </citation>
    <scope>NUCLEOTIDE SEQUENCE [LARGE SCALE GENOMIC DNA]</scope>
    <source>
        <strain evidence="10 11">ID1025</strain>
    </source>
</reference>
<dbReference type="CDD" id="cd00383">
    <property type="entry name" value="trans_reg_C"/>
    <property type="match status" value="1"/>
</dbReference>
<dbReference type="EMBL" id="JAMDGZ010000001">
    <property type="protein sequence ID" value="MDD1012088.1"/>
    <property type="molecule type" value="Genomic_DNA"/>
</dbReference>
<sequence>MIEILLVEDDRTLAGSLADYLSEVGFDIDFAFNGQTCLERTLQQRYDAIVMDVTMPGLDGLRACKALRKRQDQTPILFLTARDTLADKLDGYEAGADDYLIKPFEPQELVCRLHALLRRGKLPSNAEQQQCGELLIDLKRHKVYRQGIAIELQDVPIRLLSLLAEAAPDAVSRKKLEHALWPDELPESDPLRSHIYRLRQALDRPFERELIKTVHGKGYRLAIPD</sequence>
<dbReference type="Pfam" id="PF00072">
    <property type="entry name" value="Response_reg"/>
    <property type="match status" value="1"/>
</dbReference>
<gene>
    <name evidence="10" type="ORF">M5G17_00105</name>
</gene>
<evidence type="ECO:0000313" key="11">
    <source>
        <dbReference type="Proteomes" id="UP001148184"/>
    </source>
</evidence>
<evidence type="ECO:0000256" key="6">
    <source>
        <dbReference type="PROSITE-ProRule" id="PRU00169"/>
    </source>
</evidence>
<dbReference type="Proteomes" id="UP001148184">
    <property type="component" value="Unassembled WGS sequence"/>
</dbReference>
<dbReference type="PANTHER" id="PTHR48111">
    <property type="entry name" value="REGULATOR OF RPOS"/>
    <property type="match status" value="1"/>
</dbReference>
<dbReference type="Gene3D" id="1.10.10.10">
    <property type="entry name" value="Winged helix-like DNA-binding domain superfamily/Winged helix DNA-binding domain"/>
    <property type="match status" value="1"/>
</dbReference>
<proteinExistence type="predicted"/>
<feature type="domain" description="OmpR/PhoB-type" evidence="9">
    <location>
        <begin position="126"/>
        <end position="223"/>
    </location>
</feature>
<dbReference type="InterPro" id="IPR016032">
    <property type="entry name" value="Sig_transdc_resp-reg_C-effctor"/>
</dbReference>